<reference evidence="2 3" key="1">
    <citation type="journal article" date="2021" name="Nat. Plants">
        <title>The Taxus genome provides insights into paclitaxel biosynthesis.</title>
        <authorList>
            <person name="Xiong X."/>
            <person name="Gou J."/>
            <person name="Liao Q."/>
            <person name="Li Y."/>
            <person name="Zhou Q."/>
            <person name="Bi G."/>
            <person name="Li C."/>
            <person name="Du R."/>
            <person name="Wang X."/>
            <person name="Sun T."/>
            <person name="Guo L."/>
            <person name="Liang H."/>
            <person name="Lu P."/>
            <person name="Wu Y."/>
            <person name="Zhang Z."/>
            <person name="Ro D.K."/>
            <person name="Shang Y."/>
            <person name="Huang S."/>
            <person name="Yan J."/>
        </authorList>
    </citation>
    <scope>NUCLEOTIDE SEQUENCE [LARGE SCALE GENOMIC DNA]</scope>
    <source>
        <strain evidence="2">Ta-2019</strain>
    </source>
</reference>
<dbReference type="Gene3D" id="3.80.10.10">
    <property type="entry name" value="Ribonuclease Inhibitor"/>
    <property type="match status" value="2"/>
</dbReference>
<dbReference type="AlphaFoldDB" id="A0AA38FGV8"/>
<proteinExistence type="predicted"/>
<sequence length="508" mass="56126">MDFGRSEKRSRGGTGFSLGSPPYNNVDEILEALLKSSENHVLADSLERLMNKRVTDVEKNAFLEKSLVLGQCLQEAAQRLARQRSTDHNSLVWPLTHDLTVKVFSLLGTQTLCFAAATCAMFYKSAIDPACYADIDLISSGFKIVSNITVSKMVQRAGPCFRSLKLGVSQQQGKSSTASFKLFGSTVDIHLNSADALERSWQYRNRNHDRRTCKLTRSCLDTLSLENGVAGALLKTLHLFNIDEMDSKALCNAISSCPSLSDLEVVGLHVQLKSIIHCLSSHCHYLERLCCQSSKTGRAEGLKSHTCTQFLKGCPKISSLSLKGFKLRDKKLNSLLKGFFHLKFVDFSTAAYVTGTFLRSLTHTGNELPLEILILRDCMCLKEVEVDKFLFALSAGECKYLRHLDISNKDGLAAENRFERHSRPSAEGIARLQSERPQFHLVAEFPAEKGCSDIDSMKSSFDDSDESEALGLRTPSSISMSEFSSESNYSIDTSSDADENGSNDDNGS</sequence>
<dbReference type="EMBL" id="JAHRHJ020000009">
    <property type="protein sequence ID" value="KAH9301885.1"/>
    <property type="molecule type" value="Genomic_DNA"/>
</dbReference>
<organism evidence="2 3">
    <name type="scientific">Taxus chinensis</name>
    <name type="common">Chinese yew</name>
    <name type="synonym">Taxus wallichiana var. chinensis</name>
    <dbReference type="NCBI Taxonomy" id="29808"/>
    <lineage>
        <taxon>Eukaryota</taxon>
        <taxon>Viridiplantae</taxon>
        <taxon>Streptophyta</taxon>
        <taxon>Embryophyta</taxon>
        <taxon>Tracheophyta</taxon>
        <taxon>Spermatophyta</taxon>
        <taxon>Pinopsida</taxon>
        <taxon>Pinidae</taxon>
        <taxon>Conifers II</taxon>
        <taxon>Cupressales</taxon>
        <taxon>Taxaceae</taxon>
        <taxon>Taxus</taxon>
    </lineage>
</organism>
<accession>A0AA38FGV8</accession>
<keyword evidence="3" id="KW-1185">Reference proteome</keyword>
<gene>
    <name evidence="2" type="ORF">KI387_013468</name>
</gene>
<dbReference type="InterPro" id="IPR032675">
    <property type="entry name" value="LRR_dom_sf"/>
</dbReference>
<evidence type="ECO:0000313" key="3">
    <source>
        <dbReference type="Proteomes" id="UP000824469"/>
    </source>
</evidence>
<name>A0AA38FGV8_TAXCH</name>
<feature type="compositionally biased region" description="Low complexity" evidence="1">
    <location>
        <begin position="476"/>
        <end position="490"/>
    </location>
</feature>
<dbReference type="OMA" id="CYSNIDL"/>
<feature type="compositionally biased region" description="Acidic residues" evidence="1">
    <location>
        <begin position="495"/>
        <end position="508"/>
    </location>
</feature>
<dbReference type="SUPFAM" id="SSF52047">
    <property type="entry name" value="RNI-like"/>
    <property type="match status" value="1"/>
</dbReference>
<dbReference type="Proteomes" id="UP000824469">
    <property type="component" value="Unassembled WGS sequence"/>
</dbReference>
<evidence type="ECO:0000313" key="2">
    <source>
        <dbReference type="EMBL" id="KAH9301885.1"/>
    </source>
</evidence>
<feature type="non-terminal residue" evidence="2">
    <location>
        <position position="508"/>
    </location>
</feature>
<evidence type="ECO:0000256" key="1">
    <source>
        <dbReference type="SAM" id="MobiDB-lite"/>
    </source>
</evidence>
<comment type="caution">
    <text evidence="2">The sequence shown here is derived from an EMBL/GenBank/DDBJ whole genome shotgun (WGS) entry which is preliminary data.</text>
</comment>
<feature type="region of interest" description="Disordered" evidence="1">
    <location>
        <begin position="456"/>
        <end position="508"/>
    </location>
</feature>
<evidence type="ECO:0008006" key="4">
    <source>
        <dbReference type="Google" id="ProtNLM"/>
    </source>
</evidence>
<protein>
    <recommendedName>
        <fullName evidence="4">F-box protein</fullName>
    </recommendedName>
</protein>